<dbReference type="InterPro" id="IPR036179">
    <property type="entry name" value="Ig-like_dom_sf"/>
</dbReference>
<name>V4BM83_LOTGI</name>
<keyword evidence="2" id="KW-0472">Membrane</keyword>
<dbReference type="Gene3D" id="2.60.40.10">
    <property type="entry name" value="Immunoglobulins"/>
    <property type="match status" value="1"/>
</dbReference>
<evidence type="ECO:0000259" key="3">
    <source>
        <dbReference type="PROSITE" id="PS50835"/>
    </source>
</evidence>
<keyword evidence="5" id="KW-1185">Reference proteome</keyword>
<feature type="transmembrane region" description="Helical" evidence="2">
    <location>
        <begin position="278"/>
        <end position="299"/>
    </location>
</feature>
<gene>
    <name evidence="4" type="ORF">LOTGIDRAFT_164699</name>
</gene>
<evidence type="ECO:0000313" key="4">
    <source>
        <dbReference type="EMBL" id="ESO89999.1"/>
    </source>
</evidence>
<keyword evidence="2" id="KW-0812">Transmembrane</keyword>
<dbReference type="PROSITE" id="PS50835">
    <property type="entry name" value="IG_LIKE"/>
    <property type="match status" value="1"/>
</dbReference>
<proteinExistence type="predicted"/>
<dbReference type="OrthoDB" id="6155840at2759"/>
<keyword evidence="2" id="KW-1133">Transmembrane helix</keyword>
<feature type="domain" description="Ig-like" evidence="3">
    <location>
        <begin position="63"/>
        <end position="161"/>
    </location>
</feature>
<dbReference type="SMART" id="SM00409">
    <property type="entry name" value="IG"/>
    <property type="match status" value="2"/>
</dbReference>
<protein>
    <recommendedName>
        <fullName evidence="3">Ig-like domain-containing protein</fullName>
    </recommendedName>
</protein>
<dbReference type="AlphaFoldDB" id="V4BM83"/>
<dbReference type="CTD" id="20239815"/>
<reference evidence="4 5" key="1">
    <citation type="journal article" date="2013" name="Nature">
        <title>Insights into bilaterian evolution from three spiralian genomes.</title>
        <authorList>
            <person name="Simakov O."/>
            <person name="Marletaz F."/>
            <person name="Cho S.J."/>
            <person name="Edsinger-Gonzales E."/>
            <person name="Havlak P."/>
            <person name="Hellsten U."/>
            <person name="Kuo D.H."/>
            <person name="Larsson T."/>
            <person name="Lv J."/>
            <person name="Arendt D."/>
            <person name="Savage R."/>
            <person name="Osoegawa K."/>
            <person name="de Jong P."/>
            <person name="Grimwood J."/>
            <person name="Chapman J.A."/>
            <person name="Shapiro H."/>
            <person name="Aerts A."/>
            <person name="Otillar R.P."/>
            <person name="Terry A.Y."/>
            <person name="Boore J.L."/>
            <person name="Grigoriev I.V."/>
            <person name="Lindberg D.R."/>
            <person name="Seaver E.C."/>
            <person name="Weisblat D.A."/>
            <person name="Putnam N.H."/>
            <person name="Rokhsar D.S."/>
        </authorList>
    </citation>
    <scope>NUCLEOTIDE SEQUENCE [LARGE SCALE GENOMIC DNA]</scope>
</reference>
<sequence>MSAICLHLATIQRLVSDAKTIPVDTVLGKEVLDDKGYTAPSCVSEPLLNNITYSRHKRSLYVPAALNQKIDYVLYHMHMAYRKNVGEGVELECAGELTQEFLNVFPQATFRWKLNNGPFILAPDRMLYRNNAIVIQSLTVDDSGLYLCQMEYAKKRYKSFAFHSLIVIGTEPTVRIKLFQSFNLKCTSQFIGKLHVNSYRNWLFNGKIKKDFSKIPATKSNPEVIPRIEHGHAGTWTCEVIEPTNGKRWEIKFYLIQVGEPVAWVKGIDIEFTGKTQAIVISVCTVVVIALLILGMIIMRIIQQDDKQQEALDQIKTQMIRIKAKGIKLRGQTVAHTSGSSTSSGPAGPDSDSGSTSGSEL</sequence>
<feature type="compositionally biased region" description="Low complexity" evidence="1">
    <location>
        <begin position="338"/>
        <end position="361"/>
    </location>
</feature>
<dbReference type="EMBL" id="KB202518">
    <property type="protein sequence ID" value="ESO89999.1"/>
    <property type="molecule type" value="Genomic_DNA"/>
</dbReference>
<dbReference type="SUPFAM" id="SSF48726">
    <property type="entry name" value="Immunoglobulin"/>
    <property type="match status" value="1"/>
</dbReference>
<dbReference type="KEGG" id="lgi:LOTGIDRAFT_164699"/>
<feature type="region of interest" description="Disordered" evidence="1">
    <location>
        <begin position="329"/>
        <end position="361"/>
    </location>
</feature>
<dbReference type="InterPro" id="IPR007110">
    <property type="entry name" value="Ig-like_dom"/>
</dbReference>
<dbReference type="HOGENOM" id="CLU_767886_0_0_1"/>
<organism evidence="4 5">
    <name type="scientific">Lottia gigantea</name>
    <name type="common">Giant owl limpet</name>
    <dbReference type="NCBI Taxonomy" id="225164"/>
    <lineage>
        <taxon>Eukaryota</taxon>
        <taxon>Metazoa</taxon>
        <taxon>Spiralia</taxon>
        <taxon>Lophotrochozoa</taxon>
        <taxon>Mollusca</taxon>
        <taxon>Gastropoda</taxon>
        <taxon>Patellogastropoda</taxon>
        <taxon>Lottioidea</taxon>
        <taxon>Lottiidae</taxon>
        <taxon>Lottia</taxon>
    </lineage>
</organism>
<accession>V4BM83</accession>
<evidence type="ECO:0000256" key="2">
    <source>
        <dbReference type="SAM" id="Phobius"/>
    </source>
</evidence>
<dbReference type="InterPro" id="IPR013783">
    <property type="entry name" value="Ig-like_fold"/>
</dbReference>
<dbReference type="InterPro" id="IPR003599">
    <property type="entry name" value="Ig_sub"/>
</dbReference>
<dbReference type="GeneID" id="20239815"/>
<evidence type="ECO:0000256" key="1">
    <source>
        <dbReference type="SAM" id="MobiDB-lite"/>
    </source>
</evidence>
<evidence type="ECO:0000313" key="5">
    <source>
        <dbReference type="Proteomes" id="UP000030746"/>
    </source>
</evidence>
<dbReference type="RefSeq" id="XP_009059465.1">
    <property type="nucleotide sequence ID" value="XM_009061217.1"/>
</dbReference>
<dbReference type="OMA" id="ECETRTT"/>
<dbReference type="Proteomes" id="UP000030746">
    <property type="component" value="Unassembled WGS sequence"/>
</dbReference>